<sequence>MEAMGAYRSPVADQRGCKLQSELAEALWMHILQHKWFLSEKLGRDVGIKVACLDYIENIDSILTELKGTERDRLLKELGAWLGEGFNGMLKEHSSLDSIRDTFGRYLSPEVVDEILKAPAGVELRGELREITILVSDIREFTRTTELLGPRKVLETLNRYLAEMTDIIMKHGGMIDEFTGDGILVFFGAPTFVPDHCMRAVACALEMQKAMEGLNRSNLQLGLPELQMGIGVSTGQLIVGDIGSEKRKKYGAVGSPINLAFRIQSEAKDGEVLVPQAVVHNLSGEFLVKEARECVLKGIERPVILYRVEGLRSKA</sequence>
<dbReference type="HOGENOM" id="CLU_000445_110_1_7"/>
<dbReference type="GO" id="GO:0035556">
    <property type="term" value="P:intracellular signal transduction"/>
    <property type="evidence" value="ECO:0007669"/>
    <property type="project" value="InterPro"/>
</dbReference>
<dbReference type="SUPFAM" id="SSF55073">
    <property type="entry name" value="Nucleotide cyclase"/>
    <property type="match status" value="1"/>
</dbReference>
<name>I4C926_DESTA</name>
<dbReference type="GO" id="GO:0006171">
    <property type="term" value="P:cAMP biosynthetic process"/>
    <property type="evidence" value="ECO:0007669"/>
    <property type="project" value="TreeGrafter"/>
</dbReference>
<evidence type="ECO:0000259" key="1">
    <source>
        <dbReference type="PROSITE" id="PS50125"/>
    </source>
</evidence>
<gene>
    <name evidence="2" type="ordered locus">Desti_3413</name>
</gene>
<dbReference type="RefSeq" id="WP_014811201.1">
    <property type="nucleotide sequence ID" value="NC_018025.1"/>
</dbReference>
<dbReference type="PROSITE" id="PS50125">
    <property type="entry name" value="GUANYLATE_CYCLASE_2"/>
    <property type="match status" value="1"/>
</dbReference>
<dbReference type="Proteomes" id="UP000006055">
    <property type="component" value="Chromosome"/>
</dbReference>
<dbReference type="eggNOG" id="COG2114">
    <property type="taxonomic scope" value="Bacteria"/>
</dbReference>
<dbReference type="PANTHER" id="PTHR43081">
    <property type="entry name" value="ADENYLATE CYCLASE, TERMINAL-DIFFERENTIATION SPECIFIC-RELATED"/>
    <property type="match status" value="1"/>
</dbReference>
<dbReference type="STRING" id="706587.Desti_3413"/>
<organism evidence="2 3">
    <name type="scientific">Desulfomonile tiedjei (strain ATCC 49306 / DSM 6799 / DCB-1)</name>
    <dbReference type="NCBI Taxonomy" id="706587"/>
    <lineage>
        <taxon>Bacteria</taxon>
        <taxon>Pseudomonadati</taxon>
        <taxon>Thermodesulfobacteriota</taxon>
        <taxon>Desulfomonilia</taxon>
        <taxon>Desulfomonilales</taxon>
        <taxon>Desulfomonilaceae</taxon>
        <taxon>Desulfomonile</taxon>
    </lineage>
</organism>
<dbReference type="PANTHER" id="PTHR43081:SF1">
    <property type="entry name" value="ADENYLATE CYCLASE, TERMINAL-DIFFERENTIATION SPECIFIC"/>
    <property type="match status" value="1"/>
</dbReference>
<dbReference type="InterPro" id="IPR050697">
    <property type="entry name" value="Adenylyl/Guanylyl_Cyclase_3/4"/>
</dbReference>
<protein>
    <submittedName>
        <fullName evidence="2">Family 3 adenylate cyclase</fullName>
    </submittedName>
</protein>
<evidence type="ECO:0000313" key="3">
    <source>
        <dbReference type="Proteomes" id="UP000006055"/>
    </source>
</evidence>
<dbReference type="Gene3D" id="3.30.70.1230">
    <property type="entry name" value="Nucleotide cyclase"/>
    <property type="match status" value="1"/>
</dbReference>
<dbReference type="InterPro" id="IPR001054">
    <property type="entry name" value="A/G_cyclase"/>
</dbReference>
<reference evidence="3" key="1">
    <citation type="submission" date="2012-06" db="EMBL/GenBank/DDBJ databases">
        <title>Complete sequence of chromosome of Desulfomonile tiedjei DSM 6799.</title>
        <authorList>
            <person name="Lucas S."/>
            <person name="Copeland A."/>
            <person name="Lapidus A."/>
            <person name="Glavina del Rio T."/>
            <person name="Dalin E."/>
            <person name="Tice H."/>
            <person name="Bruce D."/>
            <person name="Goodwin L."/>
            <person name="Pitluck S."/>
            <person name="Peters L."/>
            <person name="Ovchinnikova G."/>
            <person name="Zeytun A."/>
            <person name="Lu M."/>
            <person name="Kyrpides N."/>
            <person name="Mavromatis K."/>
            <person name="Ivanova N."/>
            <person name="Brettin T."/>
            <person name="Detter J.C."/>
            <person name="Han C."/>
            <person name="Larimer F."/>
            <person name="Land M."/>
            <person name="Hauser L."/>
            <person name="Markowitz V."/>
            <person name="Cheng J.-F."/>
            <person name="Hugenholtz P."/>
            <person name="Woyke T."/>
            <person name="Wu D."/>
            <person name="Spring S."/>
            <person name="Schroeder M."/>
            <person name="Brambilla E."/>
            <person name="Klenk H.-P."/>
            <person name="Eisen J.A."/>
        </authorList>
    </citation>
    <scope>NUCLEOTIDE SEQUENCE [LARGE SCALE GENOMIC DNA]</scope>
    <source>
        <strain evidence="3">ATCC 49306 / DSM 6799 / DCB-1</strain>
    </source>
</reference>
<accession>I4C926</accession>
<dbReference type="Pfam" id="PF13224">
    <property type="entry name" value="DUF4032"/>
    <property type="match status" value="1"/>
</dbReference>
<dbReference type="EMBL" id="CP003360">
    <property type="protein sequence ID" value="AFM26067.1"/>
    <property type="molecule type" value="Genomic_DNA"/>
</dbReference>
<keyword evidence="3" id="KW-1185">Reference proteome</keyword>
<dbReference type="Pfam" id="PF00211">
    <property type="entry name" value="Guanylate_cyc"/>
    <property type="match status" value="1"/>
</dbReference>
<evidence type="ECO:0000313" key="2">
    <source>
        <dbReference type="EMBL" id="AFM26067.1"/>
    </source>
</evidence>
<dbReference type="InterPro" id="IPR029787">
    <property type="entry name" value="Nucleotide_cyclase"/>
</dbReference>
<dbReference type="KEGG" id="dti:Desti_3413"/>
<dbReference type="InterPro" id="IPR025111">
    <property type="entry name" value="DUF4032"/>
</dbReference>
<dbReference type="OrthoDB" id="9806735at2"/>
<dbReference type="SMART" id="SM00044">
    <property type="entry name" value="CYCc"/>
    <property type="match status" value="1"/>
</dbReference>
<dbReference type="CDD" id="cd07302">
    <property type="entry name" value="CHD"/>
    <property type="match status" value="1"/>
</dbReference>
<dbReference type="AlphaFoldDB" id="I4C926"/>
<feature type="domain" description="Guanylate cyclase" evidence="1">
    <location>
        <begin position="132"/>
        <end position="264"/>
    </location>
</feature>
<proteinExistence type="predicted"/>
<dbReference type="GO" id="GO:0004016">
    <property type="term" value="F:adenylate cyclase activity"/>
    <property type="evidence" value="ECO:0007669"/>
    <property type="project" value="UniProtKB-ARBA"/>
</dbReference>